<feature type="signal peptide" evidence="5">
    <location>
        <begin position="1"/>
        <end position="21"/>
    </location>
</feature>
<organism evidence="7">
    <name type="scientific">uncultured Aureispira sp</name>
    <dbReference type="NCBI Taxonomy" id="1331704"/>
    <lineage>
        <taxon>Bacteria</taxon>
        <taxon>Pseudomonadati</taxon>
        <taxon>Bacteroidota</taxon>
        <taxon>Saprospiria</taxon>
        <taxon>Saprospirales</taxon>
        <taxon>Saprospiraceae</taxon>
        <taxon>Aureispira</taxon>
        <taxon>environmental samples</taxon>
    </lineage>
</organism>
<dbReference type="GO" id="GO:0017004">
    <property type="term" value="P:cytochrome complex assembly"/>
    <property type="evidence" value="ECO:0007669"/>
    <property type="project" value="UniProtKB-KW"/>
</dbReference>
<evidence type="ECO:0000256" key="1">
    <source>
        <dbReference type="ARBA" id="ARBA00004196"/>
    </source>
</evidence>
<keyword evidence="5" id="KW-0732">Signal</keyword>
<dbReference type="SUPFAM" id="SSF52833">
    <property type="entry name" value="Thioredoxin-like"/>
    <property type="match status" value="1"/>
</dbReference>
<dbReference type="PANTHER" id="PTHR42852">
    <property type="entry name" value="THIOL:DISULFIDE INTERCHANGE PROTEIN DSBE"/>
    <property type="match status" value="1"/>
</dbReference>
<dbReference type="InterPro" id="IPR033395">
    <property type="entry name" value="DUF5106"/>
</dbReference>
<gene>
    <name evidence="7" type="ORF">HELGO_WM25515</name>
</gene>
<dbReference type="Pfam" id="PF17127">
    <property type="entry name" value="DUF5106"/>
    <property type="match status" value="1"/>
</dbReference>
<evidence type="ECO:0000259" key="6">
    <source>
        <dbReference type="PROSITE" id="PS51352"/>
    </source>
</evidence>
<keyword evidence="3" id="KW-1015">Disulfide bond</keyword>
<dbReference type="EMBL" id="CACVAQ010000516">
    <property type="protein sequence ID" value="CAA6829762.1"/>
    <property type="molecule type" value="Genomic_DNA"/>
</dbReference>
<evidence type="ECO:0000256" key="2">
    <source>
        <dbReference type="ARBA" id="ARBA00022748"/>
    </source>
</evidence>
<proteinExistence type="predicted"/>
<name>A0A6S6UKU5_9BACT</name>
<keyword evidence="4" id="KW-0676">Redox-active center</keyword>
<dbReference type="Gene3D" id="3.40.30.10">
    <property type="entry name" value="Glutaredoxin"/>
    <property type="match status" value="1"/>
</dbReference>
<dbReference type="PANTHER" id="PTHR42852:SF6">
    <property type="entry name" value="THIOL:DISULFIDE INTERCHANGE PROTEIN DSBE"/>
    <property type="match status" value="1"/>
</dbReference>
<reference evidence="7" key="1">
    <citation type="submission" date="2020-01" db="EMBL/GenBank/DDBJ databases">
        <authorList>
            <person name="Meier V. D."/>
            <person name="Meier V D."/>
        </authorList>
    </citation>
    <scope>NUCLEOTIDE SEQUENCE</scope>
    <source>
        <strain evidence="7">HLG_WM_MAG_10</strain>
    </source>
</reference>
<evidence type="ECO:0000256" key="4">
    <source>
        <dbReference type="ARBA" id="ARBA00023284"/>
    </source>
</evidence>
<dbReference type="Pfam" id="PF00578">
    <property type="entry name" value="AhpC-TSA"/>
    <property type="match status" value="1"/>
</dbReference>
<dbReference type="InterPro" id="IPR000866">
    <property type="entry name" value="AhpC/TSA"/>
</dbReference>
<dbReference type="PROSITE" id="PS51352">
    <property type="entry name" value="THIOREDOXIN_2"/>
    <property type="match status" value="1"/>
</dbReference>
<feature type="domain" description="Thioredoxin" evidence="6">
    <location>
        <begin position="334"/>
        <end position="479"/>
    </location>
</feature>
<evidence type="ECO:0000256" key="3">
    <source>
        <dbReference type="ARBA" id="ARBA00023157"/>
    </source>
</evidence>
<sequence>MKKTLLLCLASYFLCIGTSLGQYKITVTIDGYEKDTCILGYQIGKTTYIAQQVNTKNKNGDFIFEGEEALMGGLYSVLIKPNNVFFQFILSNDEEQKDLKIKTKIIDNPARDLTSNLKIKNSPDNAIFEDYKAFLTSMRMRSETYNTALAAAKEQKDDAKIAELTQKIQGLDGEVTKYQDDLLKNNPKLLAPKLITGSRQPEVPKELVDRADILRYYKAHFWDHYDWTDERLIRTPILKEKIETYIERLTLQQVDSVSKACEYIIDQALASKNKEVFQFAAVYLLNKYAEQDVICLDGVYVSIAQKYYCSGMAYWLDSAQVEGICADAAKMAPLRCGRSAPEIRLKNINDSSYVSLYNIRKPFVAVYFWDPSCGNCAKMTDKLIPVYEKYKDRGFEVLGVCSKSWKDVDACRTKIEKQKMDWINLSDAPYPLAWVKKYYDLRSNPFIYLLDEDKNILFKRITAEQLDQILEREFDRYEKEQKTKKK</sequence>
<dbReference type="InterPro" id="IPR013766">
    <property type="entry name" value="Thioredoxin_domain"/>
</dbReference>
<dbReference type="InterPro" id="IPR036249">
    <property type="entry name" value="Thioredoxin-like_sf"/>
</dbReference>
<dbReference type="GO" id="GO:0030313">
    <property type="term" value="C:cell envelope"/>
    <property type="evidence" value="ECO:0007669"/>
    <property type="project" value="UniProtKB-SubCell"/>
</dbReference>
<protein>
    <submittedName>
        <fullName evidence="7">Peroxiredoxin</fullName>
    </submittedName>
</protein>
<accession>A0A6S6UKU5</accession>
<feature type="chain" id="PRO_5028200366" evidence="5">
    <location>
        <begin position="22"/>
        <end position="486"/>
    </location>
</feature>
<dbReference type="AlphaFoldDB" id="A0A6S6UKU5"/>
<comment type="subcellular location">
    <subcellularLocation>
        <location evidence="1">Cell envelope</location>
    </subcellularLocation>
</comment>
<evidence type="ECO:0000313" key="7">
    <source>
        <dbReference type="EMBL" id="CAA6829762.1"/>
    </source>
</evidence>
<dbReference type="InterPro" id="IPR050553">
    <property type="entry name" value="Thioredoxin_ResA/DsbE_sf"/>
</dbReference>
<evidence type="ECO:0000256" key="5">
    <source>
        <dbReference type="SAM" id="SignalP"/>
    </source>
</evidence>
<keyword evidence="2" id="KW-0201">Cytochrome c-type biogenesis</keyword>